<name>E7QUV9_HALPU</name>
<evidence type="ECO:0000313" key="1">
    <source>
        <dbReference type="EMBL" id="EFW91766.1"/>
    </source>
</evidence>
<organism evidence="1 2">
    <name type="scientific">Haladaptatus paucihalophilus DX253</name>
    <dbReference type="NCBI Taxonomy" id="797209"/>
    <lineage>
        <taxon>Archaea</taxon>
        <taxon>Methanobacteriati</taxon>
        <taxon>Methanobacteriota</taxon>
        <taxon>Stenosarchaea group</taxon>
        <taxon>Halobacteria</taxon>
        <taxon>Halobacteriales</taxon>
        <taxon>Haladaptataceae</taxon>
        <taxon>Haladaptatus</taxon>
    </lineage>
</organism>
<dbReference type="AlphaFoldDB" id="E7QUV9"/>
<protein>
    <submittedName>
        <fullName evidence="1">Uncharacterized protein</fullName>
    </submittedName>
</protein>
<comment type="caution">
    <text evidence="1">The sequence shown here is derived from an EMBL/GenBank/DDBJ whole genome shotgun (WGS) entry which is preliminary data.</text>
</comment>
<reference evidence="1 2" key="1">
    <citation type="journal article" date="2014" name="ISME J.">
        <title>Trehalose/2-sulfotrehalose biosynthesis and glycine-betaine uptake are widely spread mechanisms for osmoadaptation in the Halobacteriales.</title>
        <authorList>
            <person name="Youssef N.H."/>
            <person name="Savage-Ashlock K.N."/>
            <person name="McCully A.L."/>
            <person name="Luedtke B."/>
            <person name="Shaw E.I."/>
            <person name="Hoff W.D."/>
            <person name="Elshahed M.S."/>
        </authorList>
    </citation>
    <scope>NUCLEOTIDE SEQUENCE [LARGE SCALE GENOMIC DNA]</scope>
    <source>
        <strain evidence="1 2">DX253</strain>
    </source>
</reference>
<gene>
    <name evidence="1" type="ORF">ZOD2009_12972</name>
</gene>
<dbReference type="Proteomes" id="UP000003751">
    <property type="component" value="Unassembled WGS sequence"/>
</dbReference>
<accession>E7QUV9</accession>
<dbReference type="EMBL" id="AEMG01000012">
    <property type="protein sequence ID" value="EFW91766.1"/>
    <property type="molecule type" value="Genomic_DNA"/>
</dbReference>
<proteinExistence type="predicted"/>
<evidence type="ECO:0000313" key="2">
    <source>
        <dbReference type="Proteomes" id="UP000003751"/>
    </source>
</evidence>
<sequence>MVLEVGSPTTSLYRLLRGNSAVAPETESGR</sequence>